<dbReference type="Pfam" id="PF01019">
    <property type="entry name" value="G_glu_transpept"/>
    <property type="match status" value="1"/>
</dbReference>
<dbReference type="InterPro" id="IPR052896">
    <property type="entry name" value="GGT-like_enzyme"/>
</dbReference>
<sequence>MTRETYKDRGAIPLRGIESAITVPGMADSWDAVLTAYGRLTLAEVLKPALDYAANGFPVSANQCAGTCLVL</sequence>
<protein>
    <submittedName>
        <fullName evidence="1">Uncharacterized protein</fullName>
    </submittedName>
</protein>
<dbReference type="Proteomes" id="UP000075430">
    <property type="component" value="Unassembled WGS sequence"/>
</dbReference>
<dbReference type="PANTHER" id="PTHR43881">
    <property type="entry name" value="GAMMA-GLUTAMYLTRANSPEPTIDASE (AFU_ORTHOLOGUE AFUA_4G13580)"/>
    <property type="match status" value="1"/>
</dbReference>
<dbReference type="SUPFAM" id="SSF56235">
    <property type="entry name" value="N-terminal nucleophile aminohydrolases (Ntn hydrolases)"/>
    <property type="match status" value="1"/>
</dbReference>
<evidence type="ECO:0000313" key="1">
    <source>
        <dbReference type="EMBL" id="KXZ17128.1"/>
    </source>
</evidence>
<proteinExistence type="predicted"/>
<keyword evidence="2" id="KW-1185">Reference proteome</keyword>
<name>A0A150F4X0_9BACI</name>
<comment type="caution">
    <text evidence="1">The sequence shown here is derived from an EMBL/GenBank/DDBJ whole genome shotgun (WGS) entry which is preliminary data.</text>
</comment>
<gene>
    <name evidence="1" type="ORF">AXI58_01675</name>
</gene>
<evidence type="ECO:0000313" key="2">
    <source>
        <dbReference type="Proteomes" id="UP000075430"/>
    </source>
</evidence>
<reference evidence="2" key="1">
    <citation type="submission" date="2016-02" db="EMBL/GenBank/DDBJ databases">
        <authorList>
            <person name="Dunlap C."/>
        </authorList>
    </citation>
    <scope>NUCLEOTIDE SEQUENCE [LARGE SCALE GENOMIC DNA]</scope>
    <source>
        <strain evidence="2">NRRL B-41092</strain>
    </source>
</reference>
<dbReference type="STRING" id="1793963.AXI58_01675"/>
<dbReference type="EMBL" id="LSBA01000023">
    <property type="protein sequence ID" value="KXZ17128.1"/>
    <property type="molecule type" value="Genomic_DNA"/>
</dbReference>
<dbReference type="PANTHER" id="PTHR43881:SF1">
    <property type="entry name" value="GAMMA-GLUTAMYLTRANSPEPTIDASE (AFU_ORTHOLOGUE AFUA_4G13580)"/>
    <property type="match status" value="1"/>
</dbReference>
<dbReference type="AlphaFoldDB" id="A0A150F4X0"/>
<organism evidence="1 2">
    <name type="scientific">Bacillus nakamurai</name>
    <dbReference type="NCBI Taxonomy" id="1793963"/>
    <lineage>
        <taxon>Bacteria</taxon>
        <taxon>Bacillati</taxon>
        <taxon>Bacillota</taxon>
        <taxon>Bacilli</taxon>
        <taxon>Bacillales</taxon>
        <taxon>Bacillaceae</taxon>
        <taxon>Bacillus</taxon>
    </lineage>
</organism>
<dbReference type="PRINTS" id="PR01210">
    <property type="entry name" value="GGTRANSPTASE"/>
</dbReference>
<accession>A0A150F4X0</accession>
<dbReference type="InterPro" id="IPR029055">
    <property type="entry name" value="Ntn_hydrolases_N"/>
</dbReference>